<dbReference type="AlphaFoldDB" id="F6X2Y1"/>
<keyword evidence="8" id="KW-0808">Transferase</keyword>
<dbReference type="OrthoDB" id="203237at2759"/>
<evidence type="ECO:0000313" key="14">
    <source>
        <dbReference type="Ensembl" id="ENSCINP00000017158.3"/>
    </source>
</evidence>
<evidence type="ECO:0000256" key="5">
    <source>
        <dbReference type="ARBA" id="ARBA00012779"/>
    </source>
</evidence>
<dbReference type="EMBL" id="EAAA01002960">
    <property type="status" value="NOT_ANNOTATED_CDS"/>
    <property type="molecule type" value="Genomic_DNA"/>
</dbReference>
<comment type="catalytic activity">
    <reaction evidence="13">
        <text>7-[(3S)-(3-amino-3-methoxycarbonyl)propyl]wyosine(37) in tRNA(Phe) + S-adenosyl-L-methionine + CO2 = wybutosine(37) in tRNA(Phe) + S-adenosyl-L-homocysteine + 2 H(+)</text>
        <dbReference type="Rhea" id="RHEA:37119"/>
        <dbReference type="Rhea" id="RHEA-COMP:11844"/>
        <dbReference type="Rhea" id="RHEA-COMP:11847"/>
        <dbReference type="ChEBI" id="CHEBI:15378"/>
        <dbReference type="ChEBI" id="CHEBI:16526"/>
        <dbReference type="ChEBI" id="CHEBI:57856"/>
        <dbReference type="ChEBI" id="CHEBI:59789"/>
        <dbReference type="ChEBI" id="CHEBI:73544"/>
        <dbReference type="ChEBI" id="CHEBI:74275"/>
        <dbReference type="EC" id="2.3.1.231"/>
    </reaction>
</comment>
<keyword evidence="9" id="KW-0949">S-adenosyl-L-methionine</keyword>
<dbReference type="Proteomes" id="UP000008144">
    <property type="component" value="Chromosome 9"/>
</dbReference>
<dbReference type="Gene3D" id="3.40.50.150">
    <property type="entry name" value="Vaccinia Virus protein VP39"/>
    <property type="match status" value="1"/>
</dbReference>
<dbReference type="UniPathway" id="UPA00375"/>
<evidence type="ECO:0000256" key="11">
    <source>
        <dbReference type="ARBA" id="ARBA00029750"/>
    </source>
</evidence>
<comment type="pathway">
    <text evidence="2">tRNA modification; wybutosine-tRNA(Phe) biosynthesis.</text>
</comment>
<dbReference type="EC" id="2.1.1.290" evidence="5"/>
<dbReference type="FunFam" id="3.40.50.150:FF:000207">
    <property type="entry name" value="Leucine carboxyl methyltransferase 2"/>
    <property type="match status" value="1"/>
</dbReference>
<keyword evidence="10" id="KW-0819">tRNA processing</keyword>
<evidence type="ECO:0000256" key="6">
    <source>
        <dbReference type="ARBA" id="ARBA00018045"/>
    </source>
</evidence>
<dbReference type="STRING" id="7719.ENSCINP00000017158"/>
<sequence length="690" mass="77075">MEGVKSNSIQVQGTNDSSIVSKLSMATCNYIDDQYLKYFVKKPQRRSALINRGYYLRCKAIEHVLELFLSSNLECNVKQVVSLGAGFDTRYFWARKYAQKLKKELVYVEIDFPEVMKRKISLGTEFGLYQSDFSNEQSQNIILRTENYAAIGHDLRNMGPQLHSALSEVGVNFSQPTLFISEVVLAYLTGSQSSKVISWINHNFSNAFLCIFEQILPQDGFGLVMRRHFEKLGSPLLSICAFPTKESHTLRHKTAGFKVLSSVNLHTFYTNCISQTERTRIENLEMFDEFEGWHQMCLHYIILFSTNSKSSEVAEVCQNAFGVTDYNCMFPKMTRIDPDLAQIIESGKSLEPLQLHGHCMASCTIAQQSYEIIAGGYGIPIKQTTKRSAPHSRLPHLIVIDPLNPVPHTCKPTTDKLSFPLHASLVFYQTTTNEQALLMFGGRTSPVSCTNSIRSISIGKQNGQFIFSQYNIEPKSSSLPESRWRHSSCILQNKMVVIGGRNGSKVFGDIWCFDLLSFTWELFNMDPGSFEPRHSHSIVPWLSGSSEKVIISGGLGENMKPLNDVMVLEISDGASHSISSLDIQPALVARYSHTSHIVGGNTLLLVGGVELAGDGTCNTICVIHLPTQTWTRTISLASMYNNCPLRVLDHTSALLLKEKECRLVVFGGGSNCFSFGTSFNFAPLTVQFAL</sequence>
<evidence type="ECO:0000256" key="8">
    <source>
        <dbReference type="ARBA" id="ARBA00022679"/>
    </source>
</evidence>
<reference evidence="14" key="4">
    <citation type="submission" date="2025-09" db="UniProtKB">
        <authorList>
            <consortium name="Ensembl"/>
        </authorList>
    </citation>
    <scope>IDENTIFICATION</scope>
</reference>
<dbReference type="RefSeq" id="XP_002129516.1">
    <property type="nucleotide sequence ID" value="XM_002129480.4"/>
</dbReference>
<reference evidence="14" key="3">
    <citation type="submission" date="2025-08" db="UniProtKB">
        <authorList>
            <consortium name="Ensembl"/>
        </authorList>
    </citation>
    <scope>IDENTIFICATION</scope>
</reference>
<keyword evidence="7" id="KW-0489">Methyltransferase</keyword>
<dbReference type="KEGG" id="cin:100181991"/>
<dbReference type="FunFam" id="2.120.10.80:FF:000282">
    <property type="entry name" value="tRNA wybutosine-synthesizing protein 4"/>
    <property type="match status" value="1"/>
</dbReference>
<reference evidence="14" key="2">
    <citation type="journal article" date="2008" name="Genome Biol.">
        <title>Improved genome assembly and evidence-based global gene model set for the chordate Ciona intestinalis: new insight into intron and operon populations.</title>
        <authorList>
            <person name="Satou Y."/>
            <person name="Mineta K."/>
            <person name="Ogasawara M."/>
            <person name="Sasakura Y."/>
            <person name="Shoguchi E."/>
            <person name="Ueno K."/>
            <person name="Yamada L."/>
            <person name="Matsumoto J."/>
            <person name="Wasserscheid J."/>
            <person name="Dewar K."/>
            <person name="Wiley G.B."/>
            <person name="Macmil S.L."/>
            <person name="Roe B.A."/>
            <person name="Zeller R.W."/>
            <person name="Hastings K.E."/>
            <person name="Lemaire P."/>
            <person name="Lindquist E."/>
            <person name="Endo T."/>
            <person name="Hotta K."/>
            <person name="Inaba K."/>
        </authorList>
    </citation>
    <scope>NUCLEOTIDE SEQUENCE [LARGE SCALE GENOMIC DNA]</scope>
    <source>
        <strain evidence="14">wild type</strain>
    </source>
</reference>
<dbReference type="GeneID" id="100181991"/>
<name>F6X2Y1_CIOIN</name>
<dbReference type="Ensembl" id="ENSCINT00000017158.3">
    <property type="protein sequence ID" value="ENSCINP00000017158.3"/>
    <property type="gene ID" value="ENSCING00000008419.3"/>
</dbReference>
<accession>F6X2Y1</accession>
<dbReference type="SUPFAM" id="SSF50965">
    <property type="entry name" value="Galactose oxidase, central domain"/>
    <property type="match status" value="1"/>
</dbReference>
<keyword evidence="15" id="KW-1185">Reference proteome</keyword>
<evidence type="ECO:0000256" key="12">
    <source>
        <dbReference type="ARBA" id="ARBA00030847"/>
    </source>
</evidence>
<dbReference type="InterPro" id="IPR011043">
    <property type="entry name" value="Gal_Oxase/kelch_b-propeller"/>
</dbReference>
<dbReference type="InterPro" id="IPR007213">
    <property type="entry name" value="Ppm1/Ppm2/Tcmp"/>
</dbReference>
<proteinExistence type="inferred from homology"/>
<evidence type="ECO:0000256" key="10">
    <source>
        <dbReference type="ARBA" id="ARBA00022694"/>
    </source>
</evidence>
<evidence type="ECO:0000313" key="15">
    <source>
        <dbReference type="Proteomes" id="UP000008144"/>
    </source>
</evidence>
<dbReference type="EC" id="2.3.1.231" evidence="4"/>
<dbReference type="Gene3D" id="2.120.10.80">
    <property type="entry name" value="Kelch-type beta propeller"/>
    <property type="match status" value="1"/>
</dbReference>
<accession>A0A1W2WJ69</accession>
<reference evidence="15" key="1">
    <citation type="journal article" date="2002" name="Science">
        <title>The draft genome of Ciona intestinalis: insights into chordate and vertebrate origins.</title>
        <authorList>
            <person name="Dehal P."/>
            <person name="Satou Y."/>
            <person name="Campbell R.K."/>
            <person name="Chapman J."/>
            <person name="Degnan B."/>
            <person name="De Tomaso A."/>
            <person name="Davidson B."/>
            <person name="Di Gregorio A."/>
            <person name="Gelpke M."/>
            <person name="Goodstein D.M."/>
            <person name="Harafuji N."/>
            <person name="Hastings K.E."/>
            <person name="Ho I."/>
            <person name="Hotta K."/>
            <person name="Huang W."/>
            <person name="Kawashima T."/>
            <person name="Lemaire P."/>
            <person name="Martinez D."/>
            <person name="Meinertzhagen I.A."/>
            <person name="Necula S."/>
            <person name="Nonaka M."/>
            <person name="Putnam N."/>
            <person name="Rash S."/>
            <person name="Saiga H."/>
            <person name="Satake M."/>
            <person name="Terry A."/>
            <person name="Yamada L."/>
            <person name="Wang H.G."/>
            <person name="Awazu S."/>
            <person name="Azumi K."/>
            <person name="Boore J."/>
            <person name="Branno M."/>
            <person name="Chin-Bow S."/>
            <person name="DeSantis R."/>
            <person name="Doyle S."/>
            <person name="Francino P."/>
            <person name="Keys D.N."/>
            <person name="Haga S."/>
            <person name="Hayashi H."/>
            <person name="Hino K."/>
            <person name="Imai K.S."/>
            <person name="Inaba K."/>
            <person name="Kano S."/>
            <person name="Kobayashi K."/>
            <person name="Kobayashi M."/>
            <person name="Lee B.I."/>
            <person name="Makabe K.W."/>
            <person name="Manohar C."/>
            <person name="Matassi G."/>
            <person name="Medina M."/>
            <person name="Mochizuki Y."/>
            <person name="Mount S."/>
            <person name="Morishita T."/>
            <person name="Miura S."/>
            <person name="Nakayama A."/>
            <person name="Nishizaka S."/>
            <person name="Nomoto H."/>
            <person name="Ohta F."/>
            <person name="Oishi K."/>
            <person name="Rigoutsos I."/>
            <person name="Sano M."/>
            <person name="Sasaki A."/>
            <person name="Sasakura Y."/>
            <person name="Shoguchi E."/>
            <person name="Shin-i T."/>
            <person name="Spagnuolo A."/>
            <person name="Stainier D."/>
            <person name="Suzuki M.M."/>
            <person name="Tassy O."/>
            <person name="Takatori N."/>
            <person name="Tokuoka M."/>
            <person name="Yagi K."/>
            <person name="Yoshizaki F."/>
            <person name="Wada S."/>
            <person name="Zhang C."/>
            <person name="Hyatt P.D."/>
            <person name="Larimer F."/>
            <person name="Detter C."/>
            <person name="Doggett N."/>
            <person name="Glavina T."/>
            <person name="Hawkins T."/>
            <person name="Richardson P."/>
            <person name="Lucas S."/>
            <person name="Kohara Y."/>
            <person name="Levine M."/>
            <person name="Satoh N."/>
            <person name="Rokhsar D.S."/>
        </authorList>
    </citation>
    <scope>NUCLEOTIDE SEQUENCE [LARGE SCALE GENOMIC DNA]</scope>
</reference>
<gene>
    <name evidence="14" type="primary">LOC100181991</name>
</gene>
<evidence type="ECO:0000256" key="3">
    <source>
        <dbReference type="ARBA" id="ARBA00010703"/>
    </source>
</evidence>
<evidence type="ECO:0000256" key="13">
    <source>
        <dbReference type="ARBA" id="ARBA00049250"/>
    </source>
</evidence>
<evidence type="ECO:0000256" key="9">
    <source>
        <dbReference type="ARBA" id="ARBA00022691"/>
    </source>
</evidence>
<comment type="catalytic activity">
    <reaction evidence="1">
        <text>7-[(3S)-3-amino-3-carboxypropyl]wyosine(37) in tRNA(Phe) + S-adenosyl-L-methionine = 7-[(3S)-(3-amino-3-methoxycarbonyl)propyl]wyosine(37) in tRNA(Phe) + S-adenosyl-L-homocysteine</text>
        <dbReference type="Rhea" id="RHEA:36903"/>
        <dbReference type="Rhea" id="RHEA-COMP:10379"/>
        <dbReference type="Rhea" id="RHEA-COMP:11844"/>
        <dbReference type="ChEBI" id="CHEBI:57856"/>
        <dbReference type="ChEBI" id="CHEBI:59789"/>
        <dbReference type="ChEBI" id="CHEBI:73543"/>
        <dbReference type="ChEBI" id="CHEBI:74275"/>
        <dbReference type="EC" id="2.1.1.290"/>
    </reaction>
</comment>
<comment type="similarity">
    <text evidence="3">Belongs to the methyltransferase superfamily. LCMT family.</text>
</comment>
<dbReference type="GO" id="GO:0031591">
    <property type="term" value="P:wybutosine biosynthetic process"/>
    <property type="evidence" value="ECO:0000318"/>
    <property type="project" value="GO_Central"/>
</dbReference>
<dbReference type="PANTHER" id="PTHR46529">
    <property type="entry name" value="TRNA WYBUTOSINE-SYNTHESIZING PROTEIN 4"/>
    <property type="match status" value="1"/>
</dbReference>
<dbReference type="SUPFAM" id="SSF53335">
    <property type="entry name" value="S-adenosyl-L-methionine-dependent methyltransferases"/>
    <property type="match status" value="1"/>
</dbReference>
<dbReference type="GO" id="GO:0008175">
    <property type="term" value="F:tRNA methyltransferase activity"/>
    <property type="evidence" value="ECO:0000318"/>
    <property type="project" value="GO_Central"/>
</dbReference>
<organism evidence="14 15">
    <name type="scientific">Ciona intestinalis</name>
    <name type="common">Transparent sea squirt</name>
    <name type="synonym">Ascidia intestinalis</name>
    <dbReference type="NCBI Taxonomy" id="7719"/>
    <lineage>
        <taxon>Eukaryota</taxon>
        <taxon>Metazoa</taxon>
        <taxon>Chordata</taxon>
        <taxon>Tunicata</taxon>
        <taxon>Ascidiacea</taxon>
        <taxon>Phlebobranchia</taxon>
        <taxon>Cionidae</taxon>
        <taxon>Ciona</taxon>
    </lineage>
</organism>
<dbReference type="InterPro" id="IPR029063">
    <property type="entry name" value="SAM-dependent_MTases_sf"/>
</dbReference>
<evidence type="ECO:0000256" key="2">
    <source>
        <dbReference type="ARBA" id="ARBA00004797"/>
    </source>
</evidence>
<evidence type="ECO:0000256" key="1">
    <source>
        <dbReference type="ARBA" id="ARBA00001806"/>
    </source>
</evidence>
<evidence type="ECO:0000256" key="7">
    <source>
        <dbReference type="ARBA" id="ARBA00022603"/>
    </source>
</evidence>
<dbReference type="OMA" id="SDCCTLR"/>
<dbReference type="PANTHER" id="PTHR46529:SF1">
    <property type="entry name" value="TRNA WYBUTOSINE-SYNTHESIZING PROTEIN 4"/>
    <property type="match status" value="1"/>
</dbReference>
<evidence type="ECO:0000256" key="4">
    <source>
        <dbReference type="ARBA" id="ARBA00012155"/>
    </source>
</evidence>
<dbReference type="HOGENOM" id="CLU_002761_2_0_1"/>
<dbReference type="GO" id="GO:0030488">
    <property type="term" value="P:tRNA methylation"/>
    <property type="evidence" value="ECO:0000318"/>
    <property type="project" value="GO_Central"/>
</dbReference>
<dbReference type="GeneTree" id="ENSGT00940000162599"/>
<protein>
    <recommendedName>
        <fullName evidence="6">tRNA wybutosine-synthesizing protein 4</fullName>
        <ecNumber evidence="5">2.1.1.290</ecNumber>
        <ecNumber evidence="4">2.3.1.231</ecNumber>
    </recommendedName>
    <alternativeName>
        <fullName evidence="12">tRNA(Phe) (7-(3-amino-3-(methoxycarbonyl)propyl)wyosine(37)-N)-methoxycarbonyltransferase</fullName>
    </alternativeName>
    <alternativeName>
        <fullName evidence="11">tRNA(Phe) (7-(3-amino-3-carboxypropyl)wyosine(37)-O)-methyltransferase</fullName>
    </alternativeName>
</protein>
<dbReference type="Pfam" id="PF04072">
    <property type="entry name" value="LCM"/>
    <property type="match status" value="1"/>
</dbReference>
<dbReference type="InParanoid" id="F6X2Y1"/>
<dbReference type="InterPro" id="IPR015915">
    <property type="entry name" value="Kelch-typ_b-propeller"/>
</dbReference>
<dbReference type="Pfam" id="PF13418">
    <property type="entry name" value="Beta-prop_TYW4"/>
    <property type="match status" value="1"/>
</dbReference>
<dbReference type="FunCoup" id="F6X2Y1">
    <property type="interactions" value="14"/>
</dbReference>